<sequence length="1402" mass="154203">MPKEVEAGERLGWISAADLERFGPLSALHAMATANISALVIDAEGDLAKSMVDAAKKEGIKAYVTATMEPPKRSTAPVTEEAVLAARDRDAALRLLGALLAQEMGTEEAGSGKVPADRGLYPDSAQIAVGARGVTVADRLCPVDPDARTQIYDRVEEVIEDYQADGVVLYRFGFVDDDHCLCDVCKEEFYRDTGVDLSRVSSSSYNRQLWKRWKEDQVLEVVEMVRNITADLGPVKLGVAVGDPFDRSEGYNYADLSKYADFVVASPVALPDMKVAADMTETPVFVRLSDDYVEYTISTQNVEGTVGRIEDLVRGGAAGIAFEYDVVYTPLWSELLPPSPSVLWLLDRLEGDVLVIGDLPLEGDARIEFNDSSDMASKIASRWERSPGAVIVGDDYGSALSAAVTASYLNWPILFAGEGVTGSTEEALLRLGTTTVVTAGSISSAALSRLSELNMTVLENDDELLIGEMRSRGDEVKSVVLANSRDISLLAPKPASELTRTKIDDKLLLEVEVSPAEIPSGKEGEIIRLKITLKNSGDGPLERVALTDMILPARLVVWWSTATGKVELTNPVTGREATADGAFFDGSRLNWTIERLGSREFATLNLEVVVLHALDGGWTQPLDGGVSVTYRGQSNNSAGGDLRKRASDGPIINITYPSRTAPGWTDISWEVARQPHRIVLNYYSPDGWKGSRAFSDCTPSKACNASLLFSSPGPWSFNLESWRSDTVMDHRTRNFTVEVATSAEPIEVTAFSHTKVPKLSLLSAQLAGARKGIVVDVATDPQQIDPSKVEADLQVLVEDLEISPEYLIVVGDHGSLPFISTGGRQTSGPFEYDLYREYMIHLDDDGYQDVAKGRIIGLSVYDASQTVARTLAYDRIKGDWRERALVISSPTDYPATWPQSPIPNRIGEYLRAAGLRAENLRWEEATYQRVSSRMHSGENIVYFDYHGVDWGWQLSLWALMDQVMDQEQVKQLTLAPQTTITSACSTSSLKGRIFPYRPGIDVYLPTRYEDSMALAFLKAGAVNYVGSSALSWIFVSDDHSGRLFQALVFENATVGEAMVAANNLYISKLRATDGITFEKIDEYQPWYISLEDMLNQTVHINTIFGDPAFRPAIPQTPDLPYEIEASVVAESEDKGEVAVSVTPTSDWSSDWIYWIVKDTSQGFRSLNAPPALMGEVILPKDAEEIVVKERGRAVWHGEEMIGEEKRVVWPVLSPAIGERRTFTIEYRIIPGIVQVVNVSVGWNPFSLYLNPKDPSVVKLLDRKSYRGIFTLAEDGWNYTIKDDSALMVTELLPGAGYVIDGSESFSLAITGKPVDLPYLVDLHKGWNLVGVPKNETVMINDLTVRANHRRYSFSEAVGEGIVSGFFWSYRDGSWVHLEREGSMIPGEAYMVEAGEACKLEFG</sequence>
<dbReference type="RefSeq" id="WP_316967241.1">
    <property type="nucleotide sequence ID" value="NZ_JARFPK010000044.1"/>
</dbReference>
<dbReference type="Gene3D" id="3.20.20.80">
    <property type="entry name" value="Glycosidases"/>
    <property type="match status" value="1"/>
</dbReference>
<organism evidence="2 3">
    <name type="scientific">Candidatus Methanocrinis natronophilus</name>
    <dbReference type="NCBI Taxonomy" id="3033396"/>
    <lineage>
        <taxon>Archaea</taxon>
        <taxon>Methanobacteriati</taxon>
        <taxon>Methanobacteriota</taxon>
        <taxon>Stenosarchaea group</taxon>
        <taxon>Methanomicrobia</taxon>
        <taxon>Methanotrichales</taxon>
        <taxon>Methanotrichaceae</taxon>
        <taxon>Methanocrinis</taxon>
    </lineage>
</organism>
<dbReference type="InterPro" id="IPR029030">
    <property type="entry name" value="Caspase-like_dom_sf"/>
</dbReference>
<dbReference type="Proteomes" id="UP001220010">
    <property type="component" value="Unassembled WGS sequence"/>
</dbReference>
<dbReference type="InterPro" id="IPR001769">
    <property type="entry name" value="Gingipain"/>
</dbReference>
<comment type="caution">
    <text evidence="2">The sequence shown here is derived from an EMBL/GenBank/DDBJ whole genome shotgun (WGS) entry which is preliminary data.</text>
</comment>
<evidence type="ECO:0000313" key="2">
    <source>
        <dbReference type="EMBL" id="MDF0591509.1"/>
    </source>
</evidence>
<reference evidence="2 3" key="1">
    <citation type="submission" date="2023-03" db="EMBL/GenBank/DDBJ databases">
        <title>WGS of Methanotrichaceae archaeon Mx.</title>
        <authorList>
            <person name="Sorokin D.Y."/>
            <person name="Merkel A.Y."/>
        </authorList>
    </citation>
    <scope>NUCLEOTIDE SEQUENCE [LARGE SCALE GENOMIC DNA]</scope>
    <source>
        <strain evidence="2 3">Mx</strain>
    </source>
</reference>
<feature type="domain" description="Gingipain" evidence="1">
    <location>
        <begin position="785"/>
        <end position="1110"/>
    </location>
</feature>
<evidence type="ECO:0000313" key="3">
    <source>
        <dbReference type="Proteomes" id="UP001220010"/>
    </source>
</evidence>
<protein>
    <submittedName>
        <fullName evidence="2">C25 family cysteine peptidase</fullName>
    </submittedName>
</protein>
<name>A0ABT5X9X6_9EURY</name>
<dbReference type="Gene3D" id="3.40.50.1460">
    <property type="match status" value="1"/>
</dbReference>
<dbReference type="SUPFAM" id="SSF52129">
    <property type="entry name" value="Caspase-like"/>
    <property type="match status" value="1"/>
</dbReference>
<keyword evidence="3" id="KW-1185">Reference proteome</keyword>
<dbReference type="Pfam" id="PF01364">
    <property type="entry name" value="Peptidase_C25"/>
    <property type="match status" value="1"/>
</dbReference>
<accession>A0ABT5X9X6</accession>
<proteinExistence type="predicted"/>
<gene>
    <name evidence="2" type="ORF">P0O15_10090</name>
</gene>
<evidence type="ECO:0000259" key="1">
    <source>
        <dbReference type="Pfam" id="PF01364"/>
    </source>
</evidence>
<dbReference type="EMBL" id="JARFPK010000044">
    <property type="protein sequence ID" value="MDF0591509.1"/>
    <property type="molecule type" value="Genomic_DNA"/>
</dbReference>